<dbReference type="RefSeq" id="XP_043178502.1">
    <property type="nucleotide sequence ID" value="XM_043323006.1"/>
</dbReference>
<reference evidence="2" key="1">
    <citation type="submission" date="2020-05" db="EMBL/GenBank/DDBJ databases">
        <title>Evolutionary and genomic comparisons of hybrid uninucleate and nonhybrid Rhizoctonia fungi.</title>
        <authorList>
            <person name="Li C."/>
            <person name="Chen X."/>
        </authorList>
    </citation>
    <scope>NUCLEOTIDE SEQUENCE</scope>
    <source>
        <strain evidence="2">AG-1 IA</strain>
    </source>
</reference>
<dbReference type="AlphaFoldDB" id="A0A8H8NRN3"/>
<accession>A0A8H8NRN3</accession>
<dbReference type="PANTHER" id="PTHR18063:SF6">
    <property type="entry name" value="UBIQUITIN CARBOXYL-TERMINAL HYDROLASE"/>
    <property type="match status" value="1"/>
</dbReference>
<proteinExistence type="predicted"/>
<evidence type="ECO:0000259" key="1">
    <source>
        <dbReference type="Pfam" id="PF04424"/>
    </source>
</evidence>
<dbReference type="InterPro" id="IPR033979">
    <property type="entry name" value="MINDY_domain"/>
</dbReference>
<dbReference type="GO" id="GO:0016807">
    <property type="term" value="F:cysteine-type carboxypeptidase activity"/>
    <property type="evidence" value="ECO:0007669"/>
    <property type="project" value="TreeGrafter"/>
</dbReference>
<dbReference type="GO" id="GO:0071108">
    <property type="term" value="P:protein K48-linked deubiquitination"/>
    <property type="evidence" value="ECO:0007669"/>
    <property type="project" value="TreeGrafter"/>
</dbReference>
<name>A0A8H8NRN3_9AGAM</name>
<dbReference type="EMBL" id="CP059660">
    <property type="protein sequence ID" value="QRW18265.1"/>
    <property type="molecule type" value="Genomic_DNA"/>
</dbReference>
<dbReference type="InterPro" id="IPR007518">
    <property type="entry name" value="MINDY"/>
</dbReference>
<dbReference type="Proteomes" id="UP000650533">
    <property type="component" value="Chromosome 3"/>
</dbReference>
<dbReference type="GeneID" id="67025469"/>
<dbReference type="GO" id="GO:0004843">
    <property type="term" value="F:cysteine-type deubiquitinase activity"/>
    <property type="evidence" value="ECO:0007669"/>
    <property type="project" value="InterPro"/>
</dbReference>
<gene>
    <name evidence="2" type="ORF">RhiXN_03189</name>
</gene>
<evidence type="ECO:0000313" key="3">
    <source>
        <dbReference type="Proteomes" id="UP000650533"/>
    </source>
</evidence>
<dbReference type="Pfam" id="PF04424">
    <property type="entry name" value="MINDY_DUB"/>
    <property type="match status" value="1"/>
</dbReference>
<evidence type="ECO:0000313" key="2">
    <source>
        <dbReference type="EMBL" id="QRW18265.1"/>
    </source>
</evidence>
<sequence>MTAVEPQTERRPSLNTHNLKELQIHQYKLPQQRQAQHAEAARRSEVDVWQLKELQWPPDDETRAMIKIITQNENGPCGLIALCNILILRGDITIQPPERRAYEYLAGLIADHILASPLLDPTSDDLTKHLLHSRIPNVSVYGQ</sequence>
<dbReference type="GO" id="GO:0005829">
    <property type="term" value="C:cytosol"/>
    <property type="evidence" value="ECO:0007669"/>
    <property type="project" value="TreeGrafter"/>
</dbReference>
<dbReference type="KEGG" id="rsx:RhiXN_03189"/>
<protein>
    <submittedName>
        <fullName evidence="2">Choline transport protein</fullName>
    </submittedName>
</protein>
<dbReference type="PANTHER" id="PTHR18063">
    <property type="entry name" value="NF-E2 INDUCIBLE PROTEIN"/>
    <property type="match status" value="1"/>
</dbReference>
<organism evidence="2 3">
    <name type="scientific">Rhizoctonia solani</name>
    <dbReference type="NCBI Taxonomy" id="456999"/>
    <lineage>
        <taxon>Eukaryota</taxon>
        <taxon>Fungi</taxon>
        <taxon>Dikarya</taxon>
        <taxon>Basidiomycota</taxon>
        <taxon>Agaricomycotina</taxon>
        <taxon>Agaricomycetes</taxon>
        <taxon>Cantharellales</taxon>
        <taxon>Ceratobasidiaceae</taxon>
        <taxon>Rhizoctonia</taxon>
    </lineage>
</organism>
<dbReference type="GO" id="GO:0071944">
    <property type="term" value="C:cell periphery"/>
    <property type="evidence" value="ECO:0007669"/>
    <property type="project" value="TreeGrafter"/>
</dbReference>
<dbReference type="GO" id="GO:1990380">
    <property type="term" value="F:K48-linked deubiquitinase activity"/>
    <property type="evidence" value="ECO:0007669"/>
    <property type="project" value="InterPro"/>
</dbReference>
<feature type="domain" description="MINDY deubiquitinase" evidence="1">
    <location>
        <begin position="48"/>
        <end position="117"/>
    </location>
</feature>